<gene>
    <name evidence="2" type="ORF">F511_30068</name>
</gene>
<feature type="compositionally biased region" description="Low complexity" evidence="1">
    <location>
        <begin position="13"/>
        <end position="27"/>
    </location>
</feature>
<reference evidence="2 3" key="1">
    <citation type="journal article" date="2015" name="Proc. Natl. Acad. Sci. U.S.A.">
        <title>The resurrection genome of Boea hygrometrica: A blueprint for survival of dehydration.</title>
        <authorList>
            <person name="Xiao L."/>
            <person name="Yang G."/>
            <person name="Zhang L."/>
            <person name="Yang X."/>
            <person name="Zhao S."/>
            <person name="Ji Z."/>
            <person name="Zhou Q."/>
            <person name="Hu M."/>
            <person name="Wang Y."/>
            <person name="Chen M."/>
            <person name="Xu Y."/>
            <person name="Jin H."/>
            <person name="Xiao X."/>
            <person name="Hu G."/>
            <person name="Bao F."/>
            <person name="Hu Y."/>
            <person name="Wan P."/>
            <person name="Li L."/>
            <person name="Deng X."/>
            <person name="Kuang T."/>
            <person name="Xiang C."/>
            <person name="Zhu J.K."/>
            <person name="Oliver M.J."/>
            <person name="He Y."/>
        </authorList>
    </citation>
    <scope>NUCLEOTIDE SEQUENCE [LARGE SCALE GENOMIC DNA]</scope>
    <source>
        <strain evidence="3">cv. XS01</strain>
    </source>
</reference>
<proteinExistence type="predicted"/>
<sequence length="172" mass="19020">MAKTHICSGGETSQPVQSPQQQAAQQSGHNMFRPRGCQFKKKSGSSSSGSGSSSGSSSKVEFCGQCGVRHAKTHYVGVQGGSSRGRYFPAPQQRLGEPQYRPFQYPGPSRFGQSSQPQFSGPQFAQFLVDWAVKKRIRPPELETSICDAKYHVSLFWKLSRSVRSDRRSESR</sequence>
<protein>
    <submittedName>
        <fullName evidence="2">Uncharacterized protein</fullName>
    </submittedName>
</protein>
<name>A0A2Z7CXF2_9LAMI</name>
<evidence type="ECO:0000256" key="1">
    <source>
        <dbReference type="SAM" id="MobiDB-lite"/>
    </source>
</evidence>
<evidence type="ECO:0000313" key="3">
    <source>
        <dbReference type="Proteomes" id="UP000250235"/>
    </source>
</evidence>
<feature type="compositionally biased region" description="Low complexity" evidence="1">
    <location>
        <begin position="44"/>
        <end position="59"/>
    </location>
</feature>
<feature type="region of interest" description="Disordered" evidence="1">
    <location>
        <begin position="79"/>
        <end position="118"/>
    </location>
</feature>
<evidence type="ECO:0000313" key="2">
    <source>
        <dbReference type="EMBL" id="KZV50657.1"/>
    </source>
</evidence>
<organism evidence="2 3">
    <name type="scientific">Dorcoceras hygrometricum</name>
    <dbReference type="NCBI Taxonomy" id="472368"/>
    <lineage>
        <taxon>Eukaryota</taxon>
        <taxon>Viridiplantae</taxon>
        <taxon>Streptophyta</taxon>
        <taxon>Embryophyta</taxon>
        <taxon>Tracheophyta</taxon>
        <taxon>Spermatophyta</taxon>
        <taxon>Magnoliopsida</taxon>
        <taxon>eudicotyledons</taxon>
        <taxon>Gunneridae</taxon>
        <taxon>Pentapetalae</taxon>
        <taxon>asterids</taxon>
        <taxon>lamiids</taxon>
        <taxon>Lamiales</taxon>
        <taxon>Gesneriaceae</taxon>
        <taxon>Didymocarpoideae</taxon>
        <taxon>Trichosporeae</taxon>
        <taxon>Loxocarpinae</taxon>
        <taxon>Dorcoceras</taxon>
    </lineage>
</organism>
<dbReference type="Proteomes" id="UP000250235">
    <property type="component" value="Unassembled WGS sequence"/>
</dbReference>
<feature type="compositionally biased region" description="Low complexity" evidence="1">
    <location>
        <begin position="106"/>
        <end position="118"/>
    </location>
</feature>
<accession>A0A2Z7CXF2</accession>
<feature type="region of interest" description="Disordered" evidence="1">
    <location>
        <begin position="1"/>
        <end position="61"/>
    </location>
</feature>
<dbReference type="AlphaFoldDB" id="A0A2Z7CXF2"/>
<keyword evidence="3" id="KW-1185">Reference proteome</keyword>
<dbReference type="EMBL" id="KQ992357">
    <property type="protein sequence ID" value="KZV50657.1"/>
    <property type="molecule type" value="Genomic_DNA"/>
</dbReference>